<evidence type="ECO:0000313" key="2">
    <source>
        <dbReference type="Proteomes" id="UP000249204"/>
    </source>
</evidence>
<organism evidence="1 2">
    <name type="scientific">Paenibacillus silvae</name>
    <dbReference type="NCBI Taxonomy" id="1325358"/>
    <lineage>
        <taxon>Bacteria</taxon>
        <taxon>Bacillati</taxon>
        <taxon>Bacillota</taxon>
        <taxon>Bacilli</taxon>
        <taxon>Bacillales</taxon>
        <taxon>Paenibacillaceae</taxon>
        <taxon>Paenibacillus</taxon>
    </lineage>
</organism>
<dbReference type="Proteomes" id="UP000249204">
    <property type="component" value="Unassembled WGS sequence"/>
</dbReference>
<accession>A0A2W6NA77</accession>
<evidence type="ECO:0000313" key="1">
    <source>
        <dbReference type="EMBL" id="PZT52651.1"/>
    </source>
</evidence>
<protein>
    <submittedName>
        <fullName evidence="1">Uncharacterized protein</fullName>
    </submittedName>
</protein>
<name>A0A2W6NA77_9BACL</name>
<sequence>MKVQITAKFHLDNGEVKTINWFEIDPKLKGKIVEDGVDKPVEIILKAAKDVQDEYKKIFRKYQKEGEVFAVENLSGEVSGVHFTKVTYWTLKAEEVKEEATEPTNDNHQ</sequence>
<gene>
    <name evidence="1" type="ORF">DN757_26205</name>
</gene>
<comment type="caution">
    <text evidence="1">The sequence shown here is derived from an EMBL/GenBank/DDBJ whole genome shotgun (WGS) entry which is preliminary data.</text>
</comment>
<dbReference type="AlphaFoldDB" id="A0A2W6NA77"/>
<dbReference type="EMBL" id="QKWW01000092">
    <property type="protein sequence ID" value="PZT52651.1"/>
    <property type="molecule type" value="Genomic_DNA"/>
</dbReference>
<proteinExistence type="predicted"/>
<dbReference type="RefSeq" id="WP_111273121.1">
    <property type="nucleotide sequence ID" value="NZ_QKWW01000092.1"/>
</dbReference>
<reference evidence="1 2" key="1">
    <citation type="submission" date="2018-06" db="EMBL/GenBank/DDBJ databases">
        <title>Isolation of heavy metals resistant Paenibacillus silvae NC2 from Gold-Copper mine in ZiJin, China.</title>
        <authorList>
            <person name="Xu J."/>
            <person name="Mazhar H.S."/>
            <person name="Rensing C."/>
        </authorList>
    </citation>
    <scope>NUCLEOTIDE SEQUENCE [LARGE SCALE GENOMIC DNA]</scope>
    <source>
        <strain evidence="1 2">NC2</strain>
    </source>
</reference>